<dbReference type="EMBL" id="QUSY01000402">
    <property type="protein sequence ID" value="RHY29731.1"/>
    <property type="molecule type" value="Genomic_DNA"/>
</dbReference>
<evidence type="ECO:0000313" key="2">
    <source>
        <dbReference type="EMBL" id="RHY29731.1"/>
    </source>
</evidence>
<dbReference type="VEuPathDB" id="FungiDB:H310_03085"/>
<feature type="compositionally biased region" description="Basic residues" evidence="1">
    <location>
        <begin position="368"/>
        <end position="378"/>
    </location>
</feature>
<feature type="region of interest" description="Disordered" evidence="1">
    <location>
        <begin position="65"/>
        <end position="102"/>
    </location>
</feature>
<feature type="region of interest" description="Disordered" evidence="1">
    <location>
        <begin position="135"/>
        <end position="244"/>
    </location>
</feature>
<accession>A0A418AW64</accession>
<gene>
    <name evidence="2" type="ORF">DYB32_004899</name>
</gene>
<feature type="compositionally biased region" description="Low complexity" evidence="1">
    <location>
        <begin position="75"/>
        <end position="102"/>
    </location>
</feature>
<feature type="compositionally biased region" description="Polar residues" evidence="1">
    <location>
        <begin position="14"/>
        <end position="30"/>
    </location>
</feature>
<sequence length="466" mass="49822">MSLQPLQSPLKPSALSTFAATTVSPTSTPLGSVRPTALNVLQAPMHELASLCPLKPQPSALTSFAATSPLKQPTPASALSSFAAKAATPAHSPTHLSPVAPSALSPLASSEALAPLKRPSALASFAAQDVALVSSTRPTNHVQNPRGASGGRPLASLGLHTSSQPDEKARSRDDGDAGDDKEKESISPTFAEAKDIKSTRPQEPRLHHEDESPDEKSTGDENSDKEDLPSDEIESAASDSDDAKESKLRWKAYSCKKGDGHPLDQKSFMRGGTTRTCPPPLSFPIQQTNGDRILVAMVNEDVDELKRLLDTSSMGSLGAIRDSFDRSVMHYAVGIGAESMCQLVLGFPQACGCAPTSPSRHRDSSAMHRQHSPTHRRRDNSPKAKAATASSNPNGDDAAGLAVLLFGLLLPVDNRRRNFLHYLCHSKNPTVCDLVQAQPCIRRCLRKHVARLDVRGTYYNPFSITT</sequence>
<evidence type="ECO:0000313" key="3">
    <source>
        <dbReference type="Proteomes" id="UP000285060"/>
    </source>
</evidence>
<name>A0A418AW64_9STRA</name>
<feature type="compositionally biased region" description="Acidic residues" evidence="1">
    <location>
        <begin position="221"/>
        <end position="240"/>
    </location>
</feature>
<feature type="compositionally biased region" description="Basic and acidic residues" evidence="1">
    <location>
        <begin position="165"/>
        <end position="185"/>
    </location>
</feature>
<feature type="compositionally biased region" description="Basic and acidic residues" evidence="1">
    <location>
        <begin position="192"/>
        <end position="219"/>
    </location>
</feature>
<feature type="region of interest" description="Disordered" evidence="1">
    <location>
        <begin position="1"/>
        <end position="33"/>
    </location>
</feature>
<dbReference type="Proteomes" id="UP000285060">
    <property type="component" value="Unassembled WGS sequence"/>
</dbReference>
<reference evidence="2 3" key="1">
    <citation type="submission" date="2018-08" db="EMBL/GenBank/DDBJ databases">
        <title>Aphanomyces genome sequencing and annotation.</title>
        <authorList>
            <person name="Minardi D."/>
            <person name="Oidtmann B."/>
            <person name="Van Der Giezen M."/>
            <person name="Studholme D.J."/>
        </authorList>
    </citation>
    <scope>NUCLEOTIDE SEQUENCE [LARGE SCALE GENOMIC DNA]</scope>
    <source>
        <strain evidence="2 3">NJM0002</strain>
    </source>
</reference>
<organism evidence="2 3">
    <name type="scientific">Aphanomyces invadans</name>
    <dbReference type="NCBI Taxonomy" id="157072"/>
    <lineage>
        <taxon>Eukaryota</taxon>
        <taxon>Sar</taxon>
        <taxon>Stramenopiles</taxon>
        <taxon>Oomycota</taxon>
        <taxon>Saprolegniomycetes</taxon>
        <taxon>Saprolegniales</taxon>
        <taxon>Verrucalvaceae</taxon>
        <taxon>Aphanomyces</taxon>
    </lineage>
</organism>
<evidence type="ECO:0000256" key="1">
    <source>
        <dbReference type="SAM" id="MobiDB-lite"/>
    </source>
</evidence>
<comment type="caution">
    <text evidence="2">The sequence shown here is derived from an EMBL/GenBank/DDBJ whole genome shotgun (WGS) entry which is preliminary data.</text>
</comment>
<proteinExistence type="predicted"/>
<feature type="region of interest" description="Disordered" evidence="1">
    <location>
        <begin position="357"/>
        <end position="393"/>
    </location>
</feature>
<keyword evidence="3" id="KW-1185">Reference proteome</keyword>
<protein>
    <submittedName>
        <fullName evidence="2">Uncharacterized protein</fullName>
    </submittedName>
</protein>
<dbReference type="AlphaFoldDB" id="A0A418AW64"/>